<accession>A0A4Y7U181</accession>
<feature type="transmembrane region" description="Helical" evidence="2">
    <location>
        <begin position="35"/>
        <end position="53"/>
    </location>
</feature>
<feature type="region of interest" description="Disordered" evidence="1">
    <location>
        <begin position="84"/>
        <end position="153"/>
    </location>
</feature>
<keyword evidence="2" id="KW-0812">Transmembrane</keyword>
<keyword evidence="4" id="KW-1185">Reference proteome</keyword>
<keyword evidence="2" id="KW-0472">Membrane</keyword>
<evidence type="ECO:0000256" key="1">
    <source>
        <dbReference type="SAM" id="MobiDB-lite"/>
    </source>
</evidence>
<keyword evidence="2" id="KW-1133">Transmembrane helix</keyword>
<organism evidence="3 4">
    <name type="scientific">Coprinellus micaceus</name>
    <name type="common">Glistening ink-cap mushroom</name>
    <name type="synonym">Coprinus micaceus</name>
    <dbReference type="NCBI Taxonomy" id="71717"/>
    <lineage>
        <taxon>Eukaryota</taxon>
        <taxon>Fungi</taxon>
        <taxon>Dikarya</taxon>
        <taxon>Basidiomycota</taxon>
        <taxon>Agaricomycotina</taxon>
        <taxon>Agaricomycetes</taxon>
        <taxon>Agaricomycetidae</taxon>
        <taxon>Agaricales</taxon>
        <taxon>Agaricineae</taxon>
        <taxon>Psathyrellaceae</taxon>
        <taxon>Coprinellus</taxon>
    </lineage>
</organism>
<dbReference type="Proteomes" id="UP000298030">
    <property type="component" value="Unassembled WGS sequence"/>
</dbReference>
<dbReference type="OrthoDB" id="2834397at2759"/>
<dbReference type="AlphaFoldDB" id="A0A4Y7U181"/>
<evidence type="ECO:0000313" key="3">
    <source>
        <dbReference type="EMBL" id="TEB40001.1"/>
    </source>
</evidence>
<feature type="region of interest" description="Disordered" evidence="1">
    <location>
        <begin position="1"/>
        <end position="23"/>
    </location>
</feature>
<feature type="compositionally biased region" description="Polar residues" evidence="1">
    <location>
        <begin position="1"/>
        <end position="22"/>
    </location>
</feature>
<sequence>MFIPTHTSSNVLQTSATESATSPHGLGIFTVSDDIAGVFLMFGLLAFYGVALWDRWKQIRVTKNERLISGRGLSALRPRIAGRVPSYGTMKARGHRPRPGPSKPASSLRKGTPKVRATQPVQKDGSRVSSPIPPIPDSNRLQVPSIAGTPISR</sequence>
<proteinExistence type="predicted"/>
<reference evidence="3 4" key="1">
    <citation type="journal article" date="2019" name="Nat. Ecol. Evol.">
        <title>Megaphylogeny resolves global patterns of mushroom evolution.</title>
        <authorList>
            <person name="Varga T."/>
            <person name="Krizsan K."/>
            <person name="Foldi C."/>
            <person name="Dima B."/>
            <person name="Sanchez-Garcia M."/>
            <person name="Sanchez-Ramirez S."/>
            <person name="Szollosi G.J."/>
            <person name="Szarkandi J.G."/>
            <person name="Papp V."/>
            <person name="Albert L."/>
            <person name="Andreopoulos W."/>
            <person name="Angelini C."/>
            <person name="Antonin V."/>
            <person name="Barry K.W."/>
            <person name="Bougher N.L."/>
            <person name="Buchanan P."/>
            <person name="Buyck B."/>
            <person name="Bense V."/>
            <person name="Catcheside P."/>
            <person name="Chovatia M."/>
            <person name="Cooper J."/>
            <person name="Damon W."/>
            <person name="Desjardin D."/>
            <person name="Finy P."/>
            <person name="Geml J."/>
            <person name="Haridas S."/>
            <person name="Hughes K."/>
            <person name="Justo A."/>
            <person name="Karasinski D."/>
            <person name="Kautmanova I."/>
            <person name="Kiss B."/>
            <person name="Kocsube S."/>
            <person name="Kotiranta H."/>
            <person name="LaButti K.M."/>
            <person name="Lechner B.E."/>
            <person name="Liimatainen K."/>
            <person name="Lipzen A."/>
            <person name="Lukacs Z."/>
            <person name="Mihaltcheva S."/>
            <person name="Morgado L.N."/>
            <person name="Niskanen T."/>
            <person name="Noordeloos M.E."/>
            <person name="Ohm R.A."/>
            <person name="Ortiz-Santana B."/>
            <person name="Ovrebo C."/>
            <person name="Racz N."/>
            <person name="Riley R."/>
            <person name="Savchenko A."/>
            <person name="Shiryaev A."/>
            <person name="Soop K."/>
            <person name="Spirin V."/>
            <person name="Szebenyi C."/>
            <person name="Tomsovsky M."/>
            <person name="Tulloss R.E."/>
            <person name="Uehling J."/>
            <person name="Grigoriev I.V."/>
            <person name="Vagvolgyi C."/>
            <person name="Papp T."/>
            <person name="Martin F.M."/>
            <person name="Miettinen O."/>
            <person name="Hibbett D.S."/>
            <person name="Nagy L.G."/>
        </authorList>
    </citation>
    <scope>NUCLEOTIDE SEQUENCE [LARGE SCALE GENOMIC DNA]</scope>
    <source>
        <strain evidence="3 4">FP101781</strain>
    </source>
</reference>
<dbReference type="EMBL" id="QPFP01000001">
    <property type="protein sequence ID" value="TEB40001.1"/>
    <property type="molecule type" value="Genomic_DNA"/>
</dbReference>
<protein>
    <submittedName>
        <fullName evidence="3">Uncharacterized protein</fullName>
    </submittedName>
</protein>
<comment type="caution">
    <text evidence="3">The sequence shown here is derived from an EMBL/GenBank/DDBJ whole genome shotgun (WGS) entry which is preliminary data.</text>
</comment>
<name>A0A4Y7U181_COPMI</name>
<evidence type="ECO:0000313" key="4">
    <source>
        <dbReference type="Proteomes" id="UP000298030"/>
    </source>
</evidence>
<evidence type="ECO:0000256" key="2">
    <source>
        <dbReference type="SAM" id="Phobius"/>
    </source>
</evidence>
<gene>
    <name evidence="3" type="ORF">FA13DRAFT_46110</name>
</gene>